<comment type="similarity">
    <text evidence="1">Belongs to the ATG10 family.</text>
</comment>
<evidence type="ECO:0000313" key="8">
    <source>
        <dbReference type="Proteomes" id="UP001141806"/>
    </source>
</evidence>
<evidence type="ECO:0000256" key="1">
    <source>
        <dbReference type="ARBA" id="ARBA00005696"/>
    </source>
</evidence>
<reference evidence="7" key="1">
    <citation type="journal article" date="2023" name="Plant J.">
        <title>The genome of the king protea, Protea cynaroides.</title>
        <authorList>
            <person name="Chang J."/>
            <person name="Duong T.A."/>
            <person name="Schoeman C."/>
            <person name="Ma X."/>
            <person name="Roodt D."/>
            <person name="Barker N."/>
            <person name="Li Z."/>
            <person name="Van de Peer Y."/>
            <person name="Mizrachi E."/>
        </authorList>
    </citation>
    <scope>NUCLEOTIDE SEQUENCE</scope>
    <source>
        <tissue evidence="7">Young leaves</tissue>
    </source>
</reference>
<dbReference type="OrthoDB" id="4089664at2759"/>
<protein>
    <recommendedName>
        <fullName evidence="2">Ubiquitin-like-conjugating enzyme ATG10</fullName>
    </recommendedName>
    <alternativeName>
        <fullName evidence="6">Autophagy-related protein 10</fullName>
    </alternativeName>
</protein>
<dbReference type="GO" id="GO:0000422">
    <property type="term" value="P:autophagy of mitochondrion"/>
    <property type="evidence" value="ECO:0007669"/>
    <property type="project" value="TreeGrafter"/>
</dbReference>
<keyword evidence="5" id="KW-0072">Autophagy</keyword>
<dbReference type="GO" id="GO:0000045">
    <property type="term" value="P:autophagosome assembly"/>
    <property type="evidence" value="ECO:0007669"/>
    <property type="project" value="TreeGrafter"/>
</dbReference>
<evidence type="ECO:0000256" key="6">
    <source>
        <dbReference type="ARBA" id="ARBA00029833"/>
    </source>
</evidence>
<evidence type="ECO:0000313" key="7">
    <source>
        <dbReference type="EMBL" id="KAJ4954049.1"/>
    </source>
</evidence>
<accession>A0A9Q0JVA1</accession>
<keyword evidence="4" id="KW-0833">Ubl conjugation pathway</keyword>
<dbReference type="GO" id="GO:0005829">
    <property type="term" value="C:cytosol"/>
    <property type="evidence" value="ECO:0007669"/>
    <property type="project" value="TreeGrafter"/>
</dbReference>
<dbReference type="GO" id="GO:0061651">
    <property type="term" value="F:Atg12 conjugating enzyme activity"/>
    <property type="evidence" value="ECO:0007669"/>
    <property type="project" value="TreeGrafter"/>
</dbReference>
<dbReference type="Gene3D" id="3.30.1460.50">
    <property type="match status" value="1"/>
</dbReference>
<dbReference type="InterPro" id="IPR007135">
    <property type="entry name" value="Atg3/Atg10"/>
</dbReference>
<dbReference type="AlphaFoldDB" id="A0A9Q0JVA1"/>
<dbReference type="PANTHER" id="PTHR14957">
    <property type="entry name" value="UBIQUITIN-LIKE-CONJUGATING ENZYME ATG10"/>
    <property type="match status" value="1"/>
</dbReference>
<evidence type="ECO:0000256" key="2">
    <source>
        <dbReference type="ARBA" id="ARBA00021099"/>
    </source>
</evidence>
<name>A0A9Q0JVA1_9MAGN</name>
<dbReference type="GO" id="GO:0032446">
    <property type="term" value="P:protein modification by small protein conjugation"/>
    <property type="evidence" value="ECO:0007669"/>
    <property type="project" value="TreeGrafter"/>
</dbReference>
<proteinExistence type="inferred from homology"/>
<comment type="caution">
    <text evidence="7">The sequence shown here is derived from an EMBL/GenBank/DDBJ whole genome shotgun (WGS) entry which is preliminary data.</text>
</comment>
<gene>
    <name evidence="7" type="ORF">NE237_030881</name>
</gene>
<sequence length="321" mass="36584">MSKDAAICDRSYILELIFFFLNAGNLQRRFGVALLERRSLLPPESSIYGSYKCEETMNISSWNGTLSSSDFYAAARILSEKWKQINPTLPWKWVPLPRSPWVASHVGAGYLSLEKFWIIKSNEEVHDERASTSKEESSYLPNKGPLVDATMEVHDERALTDKEESSYAANEEPLDDATMVQSYDEETHFFDFHIVHSASYRVPVLYFRAYSSDGRFLALDDMKTVLPHSSLKILEESKWTFITQEEHPYLNQPWYTLHPCGTSEWMKLLFLGDDSLTKEGTAIQLYLVSWLSVVGQVVGLRIPLGMLNSSRELCIPSSGVD</sequence>
<dbReference type="EMBL" id="JAMYWD010000012">
    <property type="protein sequence ID" value="KAJ4954049.1"/>
    <property type="molecule type" value="Genomic_DNA"/>
</dbReference>
<dbReference type="PANTHER" id="PTHR14957:SF1">
    <property type="entry name" value="UBIQUITIN-LIKE-CONJUGATING ENZYME ATG10"/>
    <property type="match status" value="1"/>
</dbReference>
<evidence type="ECO:0000256" key="5">
    <source>
        <dbReference type="ARBA" id="ARBA00023006"/>
    </source>
</evidence>
<evidence type="ECO:0000256" key="3">
    <source>
        <dbReference type="ARBA" id="ARBA00022679"/>
    </source>
</evidence>
<keyword evidence="8" id="KW-1185">Reference proteome</keyword>
<dbReference type="Pfam" id="PF03987">
    <property type="entry name" value="Autophagy_act_C"/>
    <property type="match status" value="1"/>
</dbReference>
<evidence type="ECO:0000256" key="4">
    <source>
        <dbReference type="ARBA" id="ARBA00022786"/>
    </source>
</evidence>
<organism evidence="7 8">
    <name type="scientific">Protea cynaroides</name>
    <dbReference type="NCBI Taxonomy" id="273540"/>
    <lineage>
        <taxon>Eukaryota</taxon>
        <taxon>Viridiplantae</taxon>
        <taxon>Streptophyta</taxon>
        <taxon>Embryophyta</taxon>
        <taxon>Tracheophyta</taxon>
        <taxon>Spermatophyta</taxon>
        <taxon>Magnoliopsida</taxon>
        <taxon>Proteales</taxon>
        <taxon>Proteaceae</taxon>
        <taxon>Protea</taxon>
    </lineage>
</organism>
<dbReference type="Proteomes" id="UP001141806">
    <property type="component" value="Unassembled WGS sequence"/>
</dbReference>
<keyword evidence="3" id="KW-0808">Transferase</keyword>